<dbReference type="Proteomes" id="UP000326877">
    <property type="component" value="Unassembled WGS sequence"/>
</dbReference>
<accession>A0A5N7BSR1</accession>
<dbReference type="OMA" id="KTHIFQM"/>
<dbReference type="EMBL" id="ML735352">
    <property type="protein sequence ID" value="KAE8384874.1"/>
    <property type="molecule type" value="Genomic_DNA"/>
</dbReference>
<accession>A0A5N6FKN3</accession>
<sequence>MPDRYYEFDPEGDVTFVFEDVPKSLPYRLGEINASFLSGIYDRKQSYPTSMSSEVAINRTPTTNLVQAVKSALSPSLHIRTSSKHLMLASPHFKRTFQKGFQEGNELQSTGYVKITTHDWKPLPFLLLMAILHGQSQLVPRKLPLRRLTEMAILVDYYECYEAVAMFADLWTEGIEERQQKLSMGNAIKWLCIAWVFRQNRAFKDITRHLQLESKERVTPNGLPIPTNLIDTLQKSREMSIGKVIDSLHELLERLRHGPQQCGFGCDIMRLGALAKGMDELEILSPKPEAPFSGYSFMSLMAGCYEIDKSYTYDSCRLMSDVLEMVGNEFPLLDAGFSLESFSSLRTKA</sequence>
<dbReference type="AlphaFoldDB" id="A0A5N6FKN3"/>
<gene>
    <name evidence="1" type="ORF">BDV23DRAFT_188777</name>
</gene>
<reference evidence="1" key="1">
    <citation type="submission" date="2019-04" db="EMBL/GenBank/DDBJ databases">
        <title>Friends and foes A comparative genomics studyof 23 Aspergillus species from section Flavi.</title>
        <authorList>
            <consortium name="DOE Joint Genome Institute"/>
            <person name="Kjaerbolling I."/>
            <person name="Vesth T."/>
            <person name="Frisvad J.C."/>
            <person name="Nybo J.L."/>
            <person name="Theobald S."/>
            <person name="Kildgaard S."/>
            <person name="Isbrandt T."/>
            <person name="Kuo A."/>
            <person name="Sato A."/>
            <person name="Lyhne E.K."/>
            <person name="Kogle M.E."/>
            <person name="Wiebenga A."/>
            <person name="Kun R.S."/>
            <person name="Lubbers R.J."/>
            <person name="Makela M.R."/>
            <person name="Barry K."/>
            <person name="Chovatia M."/>
            <person name="Clum A."/>
            <person name="Daum C."/>
            <person name="Haridas S."/>
            <person name="He G."/>
            <person name="LaButti K."/>
            <person name="Lipzen A."/>
            <person name="Mondo S."/>
            <person name="Riley R."/>
            <person name="Salamov A."/>
            <person name="Simmons B.A."/>
            <person name="Magnuson J.K."/>
            <person name="Henrissat B."/>
            <person name="Mortensen U.H."/>
            <person name="Larsen T.O."/>
            <person name="Devries R.P."/>
            <person name="Grigoriev I.V."/>
            <person name="Machida M."/>
            <person name="Baker S.E."/>
            <person name="Andersen M.R."/>
        </authorList>
    </citation>
    <scope>NUCLEOTIDE SEQUENCE [LARGE SCALE GENOMIC DNA]</scope>
    <source>
        <strain evidence="1">IBT 14317</strain>
    </source>
</reference>
<proteinExistence type="predicted"/>
<protein>
    <submittedName>
        <fullName evidence="1">Uncharacterized protein</fullName>
    </submittedName>
</protein>
<evidence type="ECO:0000313" key="1">
    <source>
        <dbReference type="EMBL" id="KAE8384874.1"/>
    </source>
</evidence>
<name>A0A5N6FKN3_PETAA</name>
<organism evidence="1">
    <name type="scientific">Petromyces alliaceus</name>
    <name type="common">Aspergillus alliaceus</name>
    <dbReference type="NCBI Taxonomy" id="209559"/>
    <lineage>
        <taxon>Eukaryota</taxon>
        <taxon>Fungi</taxon>
        <taxon>Dikarya</taxon>
        <taxon>Ascomycota</taxon>
        <taxon>Pezizomycotina</taxon>
        <taxon>Eurotiomycetes</taxon>
        <taxon>Eurotiomycetidae</taxon>
        <taxon>Eurotiales</taxon>
        <taxon>Aspergillaceae</taxon>
        <taxon>Aspergillus</taxon>
        <taxon>Aspergillus subgen. Circumdati</taxon>
    </lineage>
</organism>
<dbReference type="OrthoDB" id="5275938at2759"/>